<sequence length="160" mass="19272">MRTSILSIFLLITFCTSCNEKPLLKEFKHYPNTEKVTSSRSIFKHYFIENAPKNNLKLRKLTDKYSDSIMTYKLSDSLKSIIIMYYTDKNKFWLVNVNENYYGEGYGPEDYYNPRRAEYDYRLSTKGEIWLERIIYENETKKVIPKISFIENKKLEKKHE</sequence>
<name>A0A8J6UB19_9FLAO</name>
<dbReference type="AlphaFoldDB" id="A0A8J6UB19"/>
<accession>A0A8J6UB19</accession>
<evidence type="ECO:0000313" key="2">
    <source>
        <dbReference type="Proteomes" id="UP000602057"/>
    </source>
</evidence>
<dbReference type="EMBL" id="JACVXC010000003">
    <property type="protein sequence ID" value="MBD0835470.1"/>
    <property type="molecule type" value="Genomic_DNA"/>
</dbReference>
<proteinExistence type="predicted"/>
<evidence type="ECO:0000313" key="1">
    <source>
        <dbReference type="EMBL" id="MBD0835470.1"/>
    </source>
</evidence>
<protein>
    <submittedName>
        <fullName evidence="1">Uncharacterized protein</fullName>
    </submittedName>
</protein>
<organism evidence="1 2">
    <name type="scientific">Aestuariibaculum suncheonense</name>
    <dbReference type="NCBI Taxonomy" id="1028745"/>
    <lineage>
        <taxon>Bacteria</taxon>
        <taxon>Pseudomonadati</taxon>
        <taxon>Bacteroidota</taxon>
        <taxon>Flavobacteriia</taxon>
        <taxon>Flavobacteriales</taxon>
        <taxon>Flavobacteriaceae</taxon>
    </lineage>
</organism>
<gene>
    <name evidence="1" type="ORF">ICJ84_08490</name>
</gene>
<dbReference type="RefSeq" id="WP_188215967.1">
    <property type="nucleotide sequence ID" value="NZ_BAABGH010000005.1"/>
</dbReference>
<reference evidence="1" key="2">
    <citation type="submission" date="2020-09" db="EMBL/GenBank/DDBJ databases">
        <authorList>
            <person name="Wu Z."/>
        </authorList>
    </citation>
    <scope>NUCLEOTIDE SEQUENCE</scope>
    <source>
        <strain evidence="1">SC17</strain>
    </source>
</reference>
<reference evidence="1" key="1">
    <citation type="journal article" date="2013" name="Int. J. Syst. Evol. Microbiol.">
        <title>Aestuariibaculum suncheonense gen. nov., sp. nov., a marine bacterium of the family Flavobacteriaceae isolated from a tidal flat and emended descriptions of the genera Gaetbulibacter and Tamlana.</title>
        <authorList>
            <person name="Jeong S.H."/>
            <person name="Park M.S."/>
            <person name="Jin H.M."/>
            <person name="Lee K."/>
            <person name="Park W."/>
            <person name="Jeon C.O."/>
        </authorList>
    </citation>
    <scope>NUCLEOTIDE SEQUENCE</scope>
    <source>
        <strain evidence="1">SC17</strain>
    </source>
</reference>
<keyword evidence="2" id="KW-1185">Reference proteome</keyword>
<dbReference type="Proteomes" id="UP000602057">
    <property type="component" value="Unassembled WGS sequence"/>
</dbReference>
<comment type="caution">
    <text evidence="1">The sequence shown here is derived from an EMBL/GenBank/DDBJ whole genome shotgun (WGS) entry which is preliminary data.</text>
</comment>